<dbReference type="Gene3D" id="1.20.120.1900">
    <property type="entry name" value="Gamma-tubulin complex, C-terminal domain"/>
    <property type="match status" value="1"/>
</dbReference>
<accession>A0AAW0UYA4</accession>
<feature type="domain" description="Gamma tubulin complex component protein N-terminal" evidence="11">
    <location>
        <begin position="213"/>
        <end position="503"/>
    </location>
</feature>
<dbReference type="InterPro" id="IPR042241">
    <property type="entry name" value="GCP_C_sf"/>
</dbReference>
<comment type="subunit">
    <text evidence="7">Component of the gamma-tubulin ring complex (gTuRC) consisting of TUBGCP2, TUBGCP3, TUBGCP4, TUBGCP5 and TUBGCP6 and gamma-tubulin TUBG1 or TUBG2. TUBGCP2, TUBGCP3, TUBGCP4, TUBGCP5 and TUBGCP6 assemble in a 5:5:2:1:1 stoichiometry; each is associated with a gamma-tubulin, thereby arranging 14 gamma-tubulins in a helical manner. Gamma-tubulin at the first position is blocked by TUBGCP3 at the last position, allowing 13 protafilaments to grow into a microtubule. The gTuRC (via TUBGCP3 and TUBGCP6) interacts with ACTB and MZT1; the interactions form a luminal bridge that stabilizes the initial structure during complex assembly. The gTuRC (via TUBGCP2) interacts with MZT2A/MZT2B and CDK5RAP2 (via CM1 motif); the interactions play a role in gTuRC activation. Interacts with ATF5; the ATF5:PCNT:polyglutamylated tubulin (PGT) tripartite unites the mother centriole and the pericentriolar material (PCM) in the centrosome.</text>
</comment>
<keyword evidence="13" id="KW-1185">Reference proteome</keyword>
<protein>
    <recommendedName>
        <fullName evidence="8">Gamma-tubulin complex component</fullName>
    </recommendedName>
</protein>
<evidence type="ECO:0000256" key="5">
    <source>
        <dbReference type="ARBA" id="ARBA00023212"/>
    </source>
</evidence>
<dbReference type="GO" id="GO:0043015">
    <property type="term" value="F:gamma-tubulin binding"/>
    <property type="evidence" value="ECO:0007669"/>
    <property type="project" value="InterPro"/>
</dbReference>
<evidence type="ECO:0000256" key="9">
    <source>
        <dbReference type="SAM" id="MobiDB-lite"/>
    </source>
</evidence>
<evidence type="ECO:0000256" key="2">
    <source>
        <dbReference type="ARBA" id="ARBA00010337"/>
    </source>
</evidence>
<dbReference type="GO" id="GO:0000922">
    <property type="term" value="C:spindle pole"/>
    <property type="evidence" value="ECO:0007669"/>
    <property type="project" value="InterPro"/>
</dbReference>
<dbReference type="InterPro" id="IPR041470">
    <property type="entry name" value="GCP_N"/>
</dbReference>
<dbReference type="PANTHER" id="PTHR19302:SF13">
    <property type="entry name" value="GAMMA-TUBULIN COMPLEX COMPONENT 2"/>
    <property type="match status" value="1"/>
</dbReference>
<dbReference type="GO" id="GO:0051011">
    <property type="term" value="F:microtubule minus-end binding"/>
    <property type="evidence" value="ECO:0007669"/>
    <property type="project" value="TreeGrafter"/>
</dbReference>
<dbReference type="Pfam" id="PF04130">
    <property type="entry name" value="GCP_C_terminal"/>
    <property type="match status" value="1"/>
</dbReference>
<keyword evidence="3 8" id="KW-0963">Cytoplasm</keyword>
<dbReference type="Proteomes" id="UP001487740">
    <property type="component" value="Unassembled WGS sequence"/>
</dbReference>
<dbReference type="GO" id="GO:0005874">
    <property type="term" value="C:microtubule"/>
    <property type="evidence" value="ECO:0007669"/>
    <property type="project" value="UniProtKB-KW"/>
</dbReference>
<reference evidence="12 13" key="1">
    <citation type="submission" date="2023-03" db="EMBL/GenBank/DDBJ databases">
        <title>High-quality genome of Scylla paramamosain provides insights in environmental adaptation.</title>
        <authorList>
            <person name="Zhang L."/>
        </authorList>
    </citation>
    <scope>NUCLEOTIDE SEQUENCE [LARGE SCALE GENOMIC DNA]</scope>
    <source>
        <strain evidence="12">LZ_2023a</strain>
        <tissue evidence="12">Muscle</tissue>
    </source>
</reference>
<dbReference type="AlphaFoldDB" id="A0AAW0UYA4"/>
<dbReference type="GO" id="GO:0000278">
    <property type="term" value="P:mitotic cell cycle"/>
    <property type="evidence" value="ECO:0007669"/>
    <property type="project" value="TreeGrafter"/>
</dbReference>
<feature type="domain" description="Gamma tubulin complex component C-terminal" evidence="10">
    <location>
        <begin position="506"/>
        <end position="846"/>
    </location>
</feature>
<keyword evidence="4 8" id="KW-0493">Microtubule</keyword>
<feature type="region of interest" description="Disordered" evidence="9">
    <location>
        <begin position="777"/>
        <end position="799"/>
    </location>
</feature>
<dbReference type="PANTHER" id="PTHR19302">
    <property type="entry name" value="GAMMA TUBULIN COMPLEX PROTEIN"/>
    <property type="match status" value="1"/>
</dbReference>
<dbReference type="GO" id="GO:0005813">
    <property type="term" value="C:centrosome"/>
    <property type="evidence" value="ECO:0007669"/>
    <property type="project" value="UniProtKB-SubCell"/>
</dbReference>
<evidence type="ECO:0000259" key="11">
    <source>
        <dbReference type="Pfam" id="PF17681"/>
    </source>
</evidence>
<evidence type="ECO:0000256" key="6">
    <source>
        <dbReference type="ARBA" id="ARBA00093403"/>
    </source>
</evidence>
<evidence type="ECO:0000256" key="7">
    <source>
        <dbReference type="ARBA" id="ARBA00093572"/>
    </source>
</evidence>
<sequence length="884" mass="101449">MSEFRIHHQVSELFSLLGIKSDAAERYTEHLSNSAERMDNGQESAASAVHILAEAAPDPQAFLTKYNELKSRNMRDLDRLVVVLSGLVQDPGIRQAVEGRSRLRLEEDGLSLTTVPSVLADIEQATQTTLSRDQLNELRERLLRESQVSHAPSEALQNIERMNESRARHLGPTTPEWLDNRPYLSLDFVKVEQSQDGGILGNIASISQEHQLIEDVLNVMMGIEGMYITVQLPSKHYDPPQFTVDTSVEPSLRTLVSRILPLCGHYSQLTRFVESRSRYHHGLVNHALSAAITSLIKDYMLLVTQLEGLHQRWALTLHKLYFYVEKTMAVMDMLASVTKVISKSDAHGGAVLSLLHDRTTNLTGCGQLQEVMLFLTQSAAVPYMDMLTKWLKRGIINDPYHEFMVVDRESGSEEDEEEDPADDYWEKRYTTVAQNIPSFLQHHATVILRTGKYLNVIRQSDQSVVCPDPGVLVYGLCSRSYGELIEKTYNFASKRILQLLMEEKDLMGRLRSIKHYFLLDQGDFVVQLMSLCEEELTKNIDDVLPTRLESLLELALRTSAANSDPYKDDIECDLQPITLMNQMLRILSIETEDEREYYPQEERLQLTGLEGFSLGYKVTWPLSLVLDKKTIACYQMIFRHLFYCKHVEQLLCRVWVSNKVAKSFPVSASRTYTAAFALRQRMLNFIQNIEYYMMFEVIEHNWQTFINKMQKVENVDDVLSFHNDFLSGCLKDCMLTSPELLRIISKLTSICVSFANFIERMKKYYMEAELWVSDERRDSVDHEDSPEPAATTHEDSQSFEQTISRFELQFSGMIYTLMERILEMGRDSYNDALVNVIYRLDLNMYYTKKHEHLRLVASPDASVECNSGPLSSECEEAAQDMPHL</sequence>
<evidence type="ECO:0000313" key="12">
    <source>
        <dbReference type="EMBL" id="KAK8405102.1"/>
    </source>
</evidence>
<gene>
    <name evidence="12" type="ORF">O3P69_001591</name>
</gene>
<organism evidence="12 13">
    <name type="scientific">Scylla paramamosain</name>
    <name type="common">Mud crab</name>
    <dbReference type="NCBI Taxonomy" id="85552"/>
    <lineage>
        <taxon>Eukaryota</taxon>
        <taxon>Metazoa</taxon>
        <taxon>Ecdysozoa</taxon>
        <taxon>Arthropoda</taxon>
        <taxon>Crustacea</taxon>
        <taxon>Multicrustacea</taxon>
        <taxon>Malacostraca</taxon>
        <taxon>Eumalacostraca</taxon>
        <taxon>Eucarida</taxon>
        <taxon>Decapoda</taxon>
        <taxon>Pleocyemata</taxon>
        <taxon>Brachyura</taxon>
        <taxon>Eubrachyura</taxon>
        <taxon>Portunoidea</taxon>
        <taxon>Portunidae</taxon>
        <taxon>Portuninae</taxon>
        <taxon>Scylla</taxon>
    </lineage>
</organism>
<dbReference type="Pfam" id="PF17681">
    <property type="entry name" value="GCP_N_terminal"/>
    <property type="match status" value="1"/>
</dbReference>
<proteinExistence type="inferred from homology"/>
<dbReference type="FunFam" id="1.20.120.1900:FF:000002">
    <property type="entry name" value="Gamma-tubulin complex component"/>
    <property type="match status" value="1"/>
</dbReference>
<dbReference type="GO" id="GO:0051321">
    <property type="term" value="P:meiotic cell cycle"/>
    <property type="evidence" value="ECO:0007669"/>
    <property type="project" value="TreeGrafter"/>
</dbReference>
<keyword evidence="5 8" id="KW-0206">Cytoskeleton</keyword>
<evidence type="ECO:0000259" key="10">
    <source>
        <dbReference type="Pfam" id="PF04130"/>
    </source>
</evidence>
<dbReference type="GO" id="GO:0007020">
    <property type="term" value="P:microtubule nucleation"/>
    <property type="evidence" value="ECO:0007669"/>
    <property type="project" value="InterPro"/>
</dbReference>
<comment type="caution">
    <text evidence="12">The sequence shown here is derived from an EMBL/GenBank/DDBJ whole genome shotgun (WGS) entry which is preliminary data.</text>
</comment>
<comment type="subcellular location">
    <subcellularLocation>
        <location evidence="1">Cytoplasm</location>
        <location evidence="1">Cytoskeleton</location>
        <location evidence="1">Microtubule organizing center</location>
        <location evidence="1">Centrosome</location>
    </subcellularLocation>
</comment>
<dbReference type="GO" id="GO:0051225">
    <property type="term" value="P:spindle assembly"/>
    <property type="evidence" value="ECO:0007669"/>
    <property type="project" value="TreeGrafter"/>
</dbReference>
<name>A0AAW0UYA4_SCYPA</name>
<evidence type="ECO:0000256" key="1">
    <source>
        <dbReference type="ARBA" id="ARBA00004300"/>
    </source>
</evidence>
<comment type="similarity">
    <text evidence="2 8">Belongs to the TUBGCP family.</text>
</comment>
<dbReference type="InterPro" id="IPR007259">
    <property type="entry name" value="GCP"/>
</dbReference>
<evidence type="ECO:0000256" key="8">
    <source>
        <dbReference type="RuleBase" id="RU363050"/>
    </source>
</evidence>
<comment type="function">
    <text evidence="6">Component of the gamma-tubulin ring complex (gTuRC) which mediates microtubule nucleation. The gTuRC regulates the minus-end nucleation of alpha-beta tubulin heterodimers that grow into microtubule protafilaments, a critical step in centrosome duplication and spindle formation. Plays a role in neuronal migration.</text>
</comment>
<dbReference type="InterPro" id="IPR040457">
    <property type="entry name" value="GCP_C"/>
</dbReference>
<evidence type="ECO:0000256" key="3">
    <source>
        <dbReference type="ARBA" id="ARBA00022490"/>
    </source>
</evidence>
<evidence type="ECO:0000313" key="13">
    <source>
        <dbReference type="Proteomes" id="UP001487740"/>
    </source>
</evidence>
<evidence type="ECO:0000256" key="4">
    <source>
        <dbReference type="ARBA" id="ARBA00022701"/>
    </source>
</evidence>
<dbReference type="GO" id="GO:0000930">
    <property type="term" value="C:gamma-tubulin complex"/>
    <property type="evidence" value="ECO:0007669"/>
    <property type="project" value="TreeGrafter"/>
</dbReference>
<dbReference type="EMBL" id="JARAKH010000003">
    <property type="protein sequence ID" value="KAK8405102.1"/>
    <property type="molecule type" value="Genomic_DNA"/>
</dbReference>
<dbReference type="GO" id="GO:0031122">
    <property type="term" value="P:cytoplasmic microtubule organization"/>
    <property type="evidence" value="ECO:0007669"/>
    <property type="project" value="TreeGrafter"/>
</dbReference>